<dbReference type="Gene3D" id="2.60.120.460">
    <property type="entry name" value="YjbQ-like"/>
    <property type="match status" value="1"/>
</dbReference>
<sequence length="146" mass="15755">MSRPLPAEHVAQGGFAVHTRGRGFSDITAQVADAVASSHVQAGIANIFTAHTSCSLLLGENADPSVRDDLERWFARAVPDGDPIFEHDAEGPDDMPAHVRSILTGVSLTVPVHAGKLLLGTWQGVYLWEHRLDPHQRKVTVTVLGH</sequence>
<comment type="caution">
    <text evidence="2">The sequence shown here is derived from an EMBL/GenBank/DDBJ whole genome shotgun (WGS) entry which is preliminary data.</text>
</comment>
<dbReference type="EMBL" id="JBHSNG010000001">
    <property type="protein sequence ID" value="MFC5579544.1"/>
    <property type="molecule type" value="Genomic_DNA"/>
</dbReference>
<keyword evidence="3" id="KW-1185">Reference proteome</keyword>
<dbReference type="PIRSF" id="PIRSF004681">
    <property type="entry name" value="UCP004681"/>
    <property type="match status" value="1"/>
</dbReference>
<protein>
    <submittedName>
        <fullName evidence="2">Secondary thiamine-phosphate synthase enzyme YjbQ</fullName>
    </submittedName>
</protein>
<comment type="similarity">
    <text evidence="1">Belongs to the UPF0047 family.</text>
</comment>
<dbReference type="PANTHER" id="PTHR30615:SF8">
    <property type="entry name" value="UPF0047 PROTEIN C4A8.02C"/>
    <property type="match status" value="1"/>
</dbReference>
<evidence type="ECO:0000313" key="3">
    <source>
        <dbReference type="Proteomes" id="UP001596111"/>
    </source>
</evidence>
<name>A0ABW0SRD6_9GAMM</name>
<dbReference type="Pfam" id="PF01894">
    <property type="entry name" value="YjbQ"/>
    <property type="match status" value="1"/>
</dbReference>
<evidence type="ECO:0000256" key="1">
    <source>
        <dbReference type="ARBA" id="ARBA00005534"/>
    </source>
</evidence>
<dbReference type="SUPFAM" id="SSF111038">
    <property type="entry name" value="YjbQ-like"/>
    <property type="match status" value="1"/>
</dbReference>
<dbReference type="NCBIfam" id="TIGR00149">
    <property type="entry name" value="TIGR00149_YjbQ"/>
    <property type="match status" value="1"/>
</dbReference>
<dbReference type="RefSeq" id="WP_377323220.1">
    <property type="nucleotide sequence ID" value="NZ_JBHSNG010000001.1"/>
</dbReference>
<dbReference type="PANTHER" id="PTHR30615">
    <property type="entry name" value="UNCHARACTERIZED PROTEIN YJBQ-RELATED"/>
    <property type="match status" value="1"/>
</dbReference>
<dbReference type="PROSITE" id="PS01314">
    <property type="entry name" value="UPF0047"/>
    <property type="match status" value="1"/>
</dbReference>
<proteinExistence type="inferred from homology"/>
<organism evidence="2 3">
    <name type="scientific">Rhodanobacter terrae</name>
    <dbReference type="NCBI Taxonomy" id="418647"/>
    <lineage>
        <taxon>Bacteria</taxon>
        <taxon>Pseudomonadati</taxon>
        <taxon>Pseudomonadota</taxon>
        <taxon>Gammaproteobacteria</taxon>
        <taxon>Lysobacterales</taxon>
        <taxon>Rhodanobacteraceae</taxon>
        <taxon>Rhodanobacter</taxon>
    </lineage>
</organism>
<dbReference type="InterPro" id="IPR035917">
    <property type="entry name" value="YjbQ-like_sf"/>
</dbReference>
<reference evidence="3" key="1">
    <citation type="journal article" date="2019" name="Int. J. Syst. Evol. Microbiol.">
        <title>The Global Catalogue of Microorganisms (GCM) 10K type strain sequencing project: providing services to taxonomists for standard genome sequencing and annotation.</title>
        <authorList>
            <consortium name="The Broad Institute Genomics Platform"/>
            <consortium name="The Broad Institute Genome Sequencing Center for Infectious Disease"/>
            <person name="Wu L."/>
            <person name="Ma J."/>
        </authorList>
    </citation>
    <scope>NUCLEOTIDE SEQUENCE [LARGE SCALE GENOMIC DNA]</scope>
    <source>
        <strain evidence="3">CGMCC 1.13587</strain>
    </source>
</reference>
<dbReference type="Proteomes" id="UP001596111">
    <property type="component" value="Unassembled WGS sequence"/>
</dbReference>
<evidence type="ECO:0000313" key="2">
    <source>
        <dbReference type="EMBL" id="MFC5579544.1"/>
    </source>
</evidence>
<accession>A0ABW0SRD6</accession>
<gene>
    <name evidence="2" type="ORF">ACFPPB_00235</name>
</gene>
<dbReference type="InterPro" id="IPR001602">
    <property type="entry name" value="UPF0047_YjbQ-like"/>
</dbReference>